<evidence type="ECO:0000313" key="2">
    <source>
        <dbReference type="EMBL" id="KAJ8924466.1"/>
    </source>
</evidence>
<evidence type="ECO:0008006" key="4">
    <source>
        <dbReference type="Google" id="ProtNLM"/>
    </source>
</evidence>
<name>A0AAV8WDD5_9CUCU</name>
<gene>
    <name evidence="2" type="ORF">NQ315_007263</name>
</gene>
<reference evidence="2 3" key="1">
    <citation type="journal article" date="2023" name="Insect Mol. Biol.">
        <title>Genome sequencing provides insights into the evolution of gene families encoding plant cell wall-degrading enzymes in longhorned beetles.</title>
        <authorList>
            <person name="Shin N.R."/>
            <person name="Okamura Y."/>
            <person name="Kirsch R."/>
            <person name="Pauchet Y."/>
        </authorList>
    </citation>
    <scope>NUCLEOTIDE SEQUENCE [LARGE SCALE GENOMIC DNA]</scope>
    <source>
        <strain evidence="2">EAD_L_NR</strain>
    </source>
</reference>
<accession>A0AAV8WDD5</accession>
<protein>
    <recommendedName>
        <fullName evidence="4">HAUS augmin-like complex subunit 3 N-terminal domain-containing protein</fullName>
    </recommendedName>
</protein>
<evidence type="ECO:0000256" key="1">
    <source>
        <dbReference type="SAM" id="Coils"/>
    </source>
</evidence>
<feature type="coiled-coil region" evidence="1">
    <location>
        <begin position="93"/>
        <end position="120"/>
    </location>
</feature>
<comment type="caution">
    <text evidence="2">The sequence shown here is derived from an EMBL/GenBank/DDBJ whole genome shotgun (WGS) entry which is preliminary data.</text>
</comment>
<proteinExistence type="predicted"/>
<dbReference type="EMBL" id="JANEYG010000003">
    <property type="protein sequence ID" value="KAJ8924466.1"/>
    <property type="molecule type" value="Genomic_DNA"/>
</dbReference>
<keyword evidence="3" id="KW-1185">Reference proteome</keyword>
<dbReference type="Proteomes" id="UP001159042">
    <property type="component" value="Unassembled WGS sequence"/>
</dbReference>
<dbReference type="AlphaFoldDB" id="A0AAV8WDD5"/>
<organism evidence="2 3">
    <name type="scientific">Exocentrus adspersus</name>
    <dbReference type="NCBI Taxonomy" id="1586481"/>
    <lineage>
        <taxon>Eukaryota</taxon>
        <taxon>Metazoa</taxon>
        <taxon>Ecdysozoa</taxon>
        <taxon>Arthropoda</taxon>
        <taxon>Hexapoda</taxon>
        <taxon>Insecta</taxon>
        <taxon>Pterygota</taxon>
        <taxon>Neoptera</taxon>
        <taxon>Endopterygota</taxon>
        <taxon>Coleoptera</taxon>
        <taxon>Polyphaga</taxon>
        <taxon>Cucujiformia</taxon>
        <taxon>Chrysomeloidea</taxon>
        <taxon>Cerambycidae</taxon>
        <taxon>Lamiinae</taxon>
        <taxon>Acanthocinini</taxon>
        <taxon>Exocentrus</taxon>
    </lineage>
</organism>
<keyword evidence="1" id="KW-0175">Coiled coil</keyword>
<sequence>MCDYCGEDLLKVFKDLNVSLLNLNPNVIKAWFDTDDTALQNLLAWMCASLSKENFVPPLESAEFLEIKTPLVGEKYQQELRNIEELYPGIFDAEFNALEIELLEDEIELALEEEKQLDELIGVNKVLENSLSKDLSVATSKEIKSAVQLKSMQELCNALSEKLDEVNVKLHLQLEKYGSNLYNFEFGAVRNFINNMDVKECQDNFDNVIGFLAPLLKNESMVVNLPQIVVTATNQTSSEPLFGSESITSTLNTMKTSIFLQMNREGKEQMKRRLCGMLDDISEKLAEHHIAQTKLKYAQQELELYQLKLDSVNKIEEVVLKFLSQFPLLYMLCVLEKNDIDNSDQFYRKILDYINKDLQNCALRTEKMDRVIEEYGVYASKGFGERCRIVKLILNVLTGGKDLNLCEAIGVIEQYKSELNILQNKLFYSDFYNHKRNTKELKDNVDILQSFLTCGPTHRIVVVPRELLEVLRQVEDHLKKQHASVTSAVEVCSTMKKSTR</sequence>
<evidence type="ECO:0000313" key="3">
    <source>
        <dbReference type="Proteomes" id="UP001159042"/>
    </source>
</evidence>